<keyword evidence="1" id="KW-0812">Transmembrane</keyword>
<protein>
    <recommendedName>
        <fullName evidence="3">Glutamine amidotransferase domain-containing protein</fullName>
    </recommendedName>
</protein>
<dbReference type="Pfam" id="PF00117">
    <property type="entry name" value="GATase"/>
    <property type="match status" value="1"/>
</dbReference>
<keyword evidence="2" id="KW-0732">Signal</keyword>
<dbReference type="AlphaFoldDB" id="A0A409Y6E5"/>
<dbReference type="OrthoDB" id="92161at2759"/>
<dbReference type="PANTHER" id="PTHR42695:SF5">
    <property type="entry name" value="GLUTAMINE AMIDOTRANSFERASE YLR126C-RELATED"/>
    <property type="match status" value="1"/>
</dbReference>
<keyword evidence="1" id="KW-1133">Transmembrane helix</keyword>
<proteinExistence type="predicted"/>
<feature type="chain" id="PRO_5019403754" description="Glutamine amidotransferase domain-containing protein" evidence="2">
    <location>
        <begin position="19"/>
        <end position="241"/>
    </location>
</feature>
<keyword evidence="5" id="KW-1185">Reference proteome</keyword>
<dbReference type="EMBL" id="NHYE01001105">
    <property type="protein sequence ID" value="PPQ98594.1"/>
    <property type="molecule type" value="Genomic_DNA"/>
</dbReference>
<feature type="signal peptide" evidence="2">
    <location>
        <begin position="1"/>
        <end position="18"/>
    </location>
</feature>
<dbReference type="Gene3D" id="3.40.50.880">
    <property type="match status" value="1"/>
</dbReference>
<organism evidence="4 5">
    <name type="scientific">Gymnopilus dilepis</name>
    <dbReference type="NCBI Taxonomy" id="231916"/>
    <lineage>
        <taxon>Eukaryota</taxon>
        <taxon>Fungi</taxon>
        <taxon>Dikarya</taxon>
        <taxon>Basidiomycota</taxon>
        <taxon>Agaricomycotina</taxon>
        <taxon>Agaricomycetes</taxon>
        <taxon>Agaricomycetidae</taxon>
        <taxon>Agaricales</taxon>
        <taxon>Agaricineae</taxon>
        <taxon>Hymenogastraceae</taxon>
        <taxon>Gymnopilus</taxon>
    </lineage>
</organism>
<dbReference type="SUPFAM" id="SSF52317">
    <property type="entry name" value="Class I glutamine amidotransferase-like"/>
    <property type="match status" value="1"/>
</dbReference>
<evidence type="ECO:0000313" key="4">
    <source>
        <dbReference type="EMBL" id="PPQ98594.1"/>
    </source>
</evidence>
<evidence type="ECO:0000256" key="1">
    <source>
        <dbReference type="SAM" id="Phobius"/>
    </source>
</evidence>
<dbReference type="InterPro" id="IPR017926">
    <property type="entry name" value="GATASE"/>
</dbReference>
<evidence type="ECO:0000259" key="3">
    <source>
        <dbReference type="Pfam" id="PF00117"/>
    </source>
</evidence>
<evidence type="ECO:0000313" key="5">
    <source>
        <dbReference type="Proteomes" id="UP000284706"/>
    </source>
</evidence>
<accession>A0A409Y6E5</accession>
<comment type="caution">
    <text evidence="4">The sequence shown here is derived from an EMBL/GenBank/DDBJ whole genome shotgun (WGS) entry which is preliminary data.</text>
</comment>
<dbReference type="FunCoup" id="A0A409Y6E5">
    <property type="interactions" value="205"/>
</dbReference>
<dbReference type="InterPro" id="IPR029062">
    <property type="entry name" value="Class_I_gatase-like"/>
</dbReference>
<dbReference type="GO" id="GO:0005829">
    <property type="term" value="C:cytosol"/>
    <property type="evidence" value="ECO:0007669"/>
    <property type="project" value="TreeGrafter"/>
</dbReference>
<dbReference type="InterPro" id="IPR044992">
    <property type="entry name" value="ChyE-like"/>
</dbReference>
<gene>
    <name evidence="4" type="ORF">CVT26_013777</name>
</gene>
<sequence length="241" mass="26581">MPKLALFLCGNLSGAALSQNGSYTDIYTAYLQSTAPPECRPFSLDAYDVREGHFPDLDQEDSYHAIILTGSAANAYDNLEWINTLVAYIQRIASSKPHIRLIGICFGHQIIARALGGQCVPNDGRWEVGPTQIALTPLGRRVFGGRDTLVSLLPPFAQHSFRFLFVTLPLLFPVPYSWFLFILRSDLSLRTETNITPRDSITPFPIKRTMGPIATTHSAPSVSYPRVAACVLGSQLSICCY</sequence>
<keyword evidence="1" id="KW-0472">Membrane</keyword>
<feature type="transmembrane region" description="Helical" evidence="1">
    <location>
        <begin position="163"/>
        <end position="183"/>
    </location>
</feature>
<dbReference type="PANTHER" id="PTHR42695">
    <property type="entry name" value="GLUTAMINE AMIDOTRANSFERASE YLR126C-RELATED"/>
    <property type="match status" value="1"/>
</dbReference>
<evidence type="ECO:0000256" key="2">
    <source>
        <dbReference type="SAM" id="SignalP"/>
    </source>
</evidence>
<reference evidence="4 5" key="1">
    <citation type="journal article" date="2018" name="Evol. Lett.">
        <title>Horizontal gene cluster transfer increased hallucinogenic mushroom diversity.</title>
        <authorList>
            <person name="Reynolds H.T."/>
            <person name="Vijayakumar V."/>
            <person name="Gluck-Thaler E."/>
            <person name="Korotkin H.B."/>
            <person name="Matheny P.B."/>
            <person name="Slot J.C."/>
        </authorList>
    </citation>
    <scope>NUCLEOTIDE SEQUENCE [LARGE SCALE GENOMIC DNA]</scope>
    <source>
        <strain evidence="4 5">SRW20</strain>
    </source>
</reference>
<dbReference type="GO" id="GO:0005634">
    <property type="term" value="C:nucleus"/>
    <property type="evidence" value="ECO:0007669"/>
    <property type="project" value="TreeGrafter"/>
</dbReference>
<dbReference type="Proteomes" id="UP000284706">
    <property type="component" value="Unassembled WGS sequence"/>
</dbReference>
<dbReference type="STRING" id="231916.A0A409Y6E5"/>
<feature type="domain" description="Glutamine amidotransferase" evidence="3">
    <location>
        <begin position="60"/>
        <end position="122"/>
    </location>
</feature>
<dbReference type="InParanoid" id="A0A409Y6E5"/>
<name>A0A409Y6E5_9AGAR</name>